<keyword evidence="3" id="KW-1133">Transmembrane helix</keyword>
<gene>
    <name evidence="5" type="ORF">K6Y31_17560</name>
</gene>
<dbReference type="Proteomes" id="UP001201273">
    <property type="component" value="Unassembled WGS sequence"/>
</dbReference>
<keyword evidence="3" id="KW-0812">Transmembrane</keyword>
<dbReference type="InterPro" id="IPR000644">
    <property type="entry name" value="CBS_dom"/>
</dbReference>
<feature type="transmembrane region" description="Helical" evidence="3">
    <location>
        <begin position="117"/>
        <end position="138"/>
    </location>
</feature>
<dbReference type="Pfam" id="PF00571">
    <property type="entry name" value="CBS"/>
    <property type="match status" value="2"/>
</dbReference>
<evidence type="ECO:0000256" key="3">
    <source>
        <dbReference type="SAM" id="Phobius"/>
    </source>
</evidence>
<dbReference type="SUPFAM" id="SSF54631">
    <property type="entry name" value="CBS-domain pair"/>
    <property type="match status" value="1"/>
</dbReference>
<dbReference type="SMART" id="SM00116">
    <property type="entry name" value="CBS"/>
    <property type="match status" value="2"/>
</dbReference>
<evidence type="ECO:0000259" key="4">
    <source>
        <dbReference type="PROSITE" id="PS51371"/>
    </source>
</evidence>
<feature type="domain" description="CBS" evidence="4">
    <location>
        <begin position="257"/>
        <end position="314"/>
    </location>
</feature>
<keyword evidence="2" id="KW-0129">CBS domain</keyword>
<dbReference type="PANTHER" id="PTHR48108:SF26">
    <property type="entry name" value="CBS DOMAIN-CONTAINING PROTEIN DDB_G0289609"/>
    <property type="match status" value="1"/>
</dbReference>
<dbReference type="Gene3D" id="3.10.580.10">
    <property type="entry name" value="CBS-domain"/>
    <property type="match status" value="1"/>
</dbReference>
<sequence length="398" mass="43889">MPSQLPHGQKWFFRLLAQLGIQPKDSQSTIGIPLLERVKVAIAAFITLFLVTWVSLSLQDPQAATVLLASMGASAVIIFALPSSPLAKTWNFMASHSLACLVGLGMTYVVHDFALMAGFTVAAILMLMYIFQCIHPPAAATALVPVIASQSGGVNYTIITSVAINLVVFSAVSILLNRFVLQRASAKLVKQYDPIHLHQDHTPLKRLGLQADDLMHAINSFNSVVDISEQDLEQIYQQAQQHAYQRRSGEILSRDIMSQDLITINQDASLGTAWKLLQKHKISMLPVINAEQELLGVISSTDFLKHLTVPSYAGLLRHLNTLLIKRKHNDEIQNRVQDLMVTNVTVVKDSDHIVALVPLLSDIGLHHIPVLDAQQKLCGIITQSDLIGALYTVHNRQY</sequence>
<evidence type="ECO:0000256" key="2">
    <source>
        <dbReference type="PROSITE-ProRule" id="PRU00703"/>
    </source>
</evidence>
<evidence type="ECO:0000313" key="6">
    <source>
        <dbReference type="Proteomes" id="UP001201273"/>
    </source>
</evidence>
<comment type="caution">
    <text evidence="5">The sequence shown here is derived from an EMBL/GenBank/DDBJ whole genome shotgun (WGS) entry which is preliminary data.</text>
</comment>
<dbReference type="InterPro" id="IPR058581">
    <property type="entry name" value="TM_HPP"/>
</dbReference>
<proteinExistence type="predicted"/>
<dbReference type="Pfam" id="PF04982">
    <property type="entry name" value="TM_HPP"/>
    <property type="match status" value="1"/>
</dbReference>
<keyword evidence="1" id="KW-0677">Repeat</keyword>
<dbReference type="InterPro" id="IPR046342">
    <property type="entry name" value="CBS_dom_sf"/>
</dbReference>
<keyword evidence="6" id="KW-1185">Reference proteome</keyword>
<dbReference type="PROSITE" id="PS51371">
    <property type="entry name" value="CBS"/>
    <property type="match status" value="2"/>
</dbReference>
<feature type="transmembrane region" description="Helical" evidence="3">
    <location>
        <begin position="38"/>
        <end position="56"/>
    </location>
</feature>
<feature type="domain" description="CBS" evidence="4">
    <location>
        <begin position="340"/>
        <end position="398"/>
    </location>
</feature>
<name>A0ABS8WFX5_9GAMM</name>
<evidence type="ECO:0000256" key="1">
    <source>
        <dbReference type="ARBA" id="ARBA00022737"/>
    </source>
</evidence>
<dbReference type="PANTHER" id="PTHR48108">
    <property type="entry name" value="CBS DOMAIN-CONTAINING PROTEIN CBSX2, CHLOROPLASTIC"/>
    <property type="match status" value="1"/>
</dbReference>
<protein>
    <submittedName>
        <fullName evidence="5">HPP family protein</fullName>
    </submittedName>
</protein>
<feature type="transmembrane region" description="Helical" evidence="3">
    <location>
        <begin position="63"/>
        <end position="81"/>
    </location>
</feature>
<organism evidence="5 6">
    <name type="scientific">Motilimonas cestriensis</name>
    <dbReference type="NCBI Taxonomy" id="2742685"/>
    <lineage>
        <taxon>Bacteria</taxon>
        <taxon>Pseudomonadati</taxon>
        <taxon>Pseudomonadota</taxon>
        <taxon>Gammaproteobacteria</taxon>
        <taxon>Alteromonadales</taxon>
        <taxon>Alteromonadales genera incertae sedis</taxon>
        <taxon>Motilimonas</taxon>
    </lineage>
</organism>
<evidence type="ECO:0000313" key="5">
    <source>
        <dbReference type="EMBL" id="MCE2596598.1"/>
    </source>
</evidence>
<keyword evidence="3" id="KW-0472">Membrane</keyword>
<feature type="transmembrane region" description="Helical" evidence="3">
    <location>
        <begin position="158"/>
        <end position="181"/>
    </location>
</feature>
<accession>A0ABS8WFX5</accession>
<reference evidence="5 6" key="1">
    <citation type="journal article" date="2022" name="Environ. Microbiol. Rep.">
        <title>Eco-phylogenetic analyses reveal divergent evolution of vitamin B12 metabolism in the marine bacterial family 'Psychromonadaceae'.</title>
        <authorList>
            <person name="Jin X."/>
            <person name="Yang Y."/>
            <person name="Cao H."/>
            <person name="Gao B."/>
            <person name="Zhao Z."/>
        </authorList>
    </citation>
    <scope>NUCLEOTIDE SEQUENCE [LARGE SCALE GENOMIC DNA]</scope>
    <source>
        <strain evidence="5 6">MKS20</strain>
    </source>
</reference>
<dbReference type="EMBL" id="JAIMJA010000021">
    <property type="protein sequence ID" value="MCE2596598.1"/>
    <property type="molecule type" value="Genomic_DNA"/>
</dbReference>
<dbReference type="CDD" id="cd04600">
    <property type="entry name" value="CBS_pair_HPP_assoc"/>
    <property type="match status" value="1"/>
</dbReference>
<dbReference type="InterPro" id="IPR051462">
    <property type="entry name" value="CBS_domain-containing"/>
</dbReference>